<dbReference type="GO" id="GO:0005886">
    <property type="term" value="C:plasma membrane"/>
    <property type="evidence" value="ECO:0007669"/>
    <property type="project" value="UniProtKB-SubCell"/>
</dbReference>
<feature type="transmembrane region" description="Helical" evidence="6">
    <location>
        <begin position="150"/>
        <end position="171"/>
    </location>
</feature>
<dbReference type="AlphaFoldDB" id="A0AAX3X5K6"/>
<dbReference type="PANTHER" id="PTHR30250:SF11">
    <property type="entry name" value="O-ANTIGEN TRANSPORTER-RELATED"/>
    <property type="match status" value="1"/>
</dbReference>
<sequence length="409" mass="46457">MKYIRSNFFKSFIILASGSLIAQMVTALVSPAMTRLFTTTSIGEYTYVLSVVNLFYPIIALQYDYMIVTEKDEDNVFALLKLSFILLIISTILITIGYFVINFHQKKVGLITVILSIMMLSNGFVDIIGNYNNRYKQYSLISKTYMARSLAQNSLMLIAGYFKLGIMGLLLSQAIGSLVGLKKQSSLLMKERRKVLISSFSKMKEVLIKYRNQALYTTPAVFMGSFSYNALNIFIAQFYGNSILGLYSMSYRILGMPVNLVSNNLAKVFYEEAAREYESKGSFFNSYKKTLLLTIPLAIGMFIVLVFFAPQIFSFVFGKNWRVAGVISQILAPMFSAKIVTNTLNPSVAIVQKQGYNMLFQILSVIMFIFLVVFVITFKSKIYVFLILYSVVNTGLYVYMSIIYYKFSK</sequence>
<dbReference type="Pfam" id="PF13440">
    <property type="entry name" value="Polysacc_synt_3"/>
    <property type="match status" value="1"/>
</dbReference>
<evidence type="ECO:0000256" key="5">
    <source>
        <dbReference type="ARBA" id="ARBA00023136"/>
    </source>
</evidence>
<dbReference type="EMBL" id="CP123971">
    <property type="protein sequence ID" value="WII28397.1"/>
    <property type="molecule type" value="Genomic_DNA"/>
</dbReference>
<name>A0AAX3X5K6_9LACO</name>
<evidence type="ECO:0000256" key="4">
    <source>
        <dbReference type="ARBA" id="ARBA00022989"/>
    </source>
</evidence>
<keyword evidence="3 6" id="KW-0812">Transmembrane</keyword>
<feature type="transmembrane region" description="Helical" evidence="6">
    <location>
        <begin position="226"/>
        <end position="247"/>
    </location>
</feature>
<comment type="subcellular location">
    <subcellularLocation>
        <location evidence="1">Cell membrane</location>
        <topology evidence="1">Multi-pass membrane protein</topology>
    </subcellularLocation>
</comment>
<feature type="transmembrane region" description="Helical" evidence="6">
    <location>
        <begin position="382"/>
        <end position="405"/>
    </location>
</feature>
<reference evidence="7" key="1">
    <citation type="submission" date="2023-04" db="EMBL/GenBank/DDBJ databases">
        <title>Four porcine-derived lactic acid bacteria strains analyses and their evaluation as potential probiotics based on genomics.</title>
        <authorList>
            <person name="Niu D."/>
        </authorList>
    </citation>
    <scope>NUCLEOTIDE SEQUENCE</scope>
    <source>
        <strain evidence="7">ZSA5</strain>
    </source>
</reference>
<feature type="transmembrane region" description="Helical" evidence="6">
    <location>
        <begin position="12"/>
        <end position="33"/>
    </location>
</feature>
<evidence type="ECO:0000313" key="7">
    <source>
        <dbReference type="EMBL" id="WII28397.1"/>
    </source>
</evidence>
<feature type="transmembrane region" description="Helical" evidence="6">
    <location>
        <begin position="323"/>
        <end position="344"/>
    </location>
</feature>
<proteinExistence type="predicted"/>
<dbReference type="RefSeq" id="WP_011476422.1">
    <property type="nucleotide sequence ID" value="NZ_CP123971.1"/>
</dbReference>
<feature type="transmembrane region" description="Helical" evidence="6">
    <location>
        <begin position="290"/>
        <end position="317"/>
    </location>
</feature>
<evidence type="ECO:0000313" key="8">
    <source>
        <dbReference type="Proteomes" id="UP001231316"/>
    </source>
</evidence>
<accession>A0AAX3X5K6</accession>
<keyword evidence="5 6" id="KW-0472">Membrane</keyword>
<protein>
    <submittedName>
        <fullName evidence="7">Oligosaccharide flippase family protein</fullName>
    </submittedName>
</protein>
<evidence type="ECO:0000256" key="6">
    <source>
        <dbReference type="SAM" id="Phobius"/>
    </source>
</evidence>
<dbReference type="InterPro" id="IPR050833">
    <property type="entry name" value="Poly_Biosynth_Transport"/>
</dbReference>
<dbReference type="Proteomes" id="UP001231316">
    <property type="component" value="Chromosome"/>
</dbReference>
<feature type="transmembrane region" description="Helical" evidence="6">
    <location>
        <begin position="107"/>
        <end position="129"/>
    </location>
</feature>
<feature type="transmembrane region" description="Helical" evidence="6">
    <location>
        <begin position="78"/>
        <end position="101"/>
    </location>
</feature>
<evidence type="ECO:0000256" key="2">
    <source>
        <dbReference type="ARBA" id="ARBA00022475"/>
    </source>
</evidence>
<gene>
    <name evidence="7" type="ORF">QFE45_08470</name>
</gene>
<evidence type="ECO:0000256" key="1">
    <source>
        <dbReference type="ARBA" id="ARBA00004651"/>
    </source>
</evidence>
<feature type="transmembrane region" description="Helical" evidence="6">
    <location>
        <begin position="45"/>
        <end position="66"/>
    </location>
</feature>
<organism evidence="7 8">
    <name type="scientific">Ligilactobacillus salivarius</name>
    <dbReference type="NCBI Taxonomy" id="1624"/>
    <lineage>
        <taxon>Bacteria</taxon>
        <taxon>Bacillati</taxon>
        <taxon>Bacillota</taxon>
        <taxon>Bacilli</taxon>
        <taxon>Lactobacillales</taxon>
        <taxon>Lactobacillaceae</taxon>
        <taxon>Ligilactobacillus</taxon>
    </lineage>
</organism>
<dbReference type="PANTHER" id="PTHR30250">
    <property type="entry name" value="PST FAMILY PREDICTED COLANIC ACID TRANSPORTER"/>
    <property type="match status" value="1"/>
</dbReference>
<feature type="transmembrane region" description="Helical" evidence="6">
    <location>
        <begin position="356"/>
        <end position="376"/>
    </location>
</feature>
<evidence type="ECO:0000256" key="3">
    <source>
        <dbReference type="ARBA" id="ARBA00022692"/>
    </source>
</evidence>
<keyword evidence="2" id="KW-1003">Cell membrane</keyword>
<keyword evidence="4 6" id="KW-1133">Transmembrane helix</keyword>